<dbReference type="InterPro" id="IPR053182">
    <property type="entry name" value="YobU-like_regulator"/>
</dbReference>
<dbReference type="RefSeq" id="WP_117556081.1">
    <property type="nucleotide sequence ID" value="NZ_JAAITT010000002.1"/>
</dbReference>
<dbReference type="PANTHER" id="PTHR36444">
    <property type="entry name" value="TRANSCRIPTIONAL REGULATOR PROTEIN YOBU-RELATED"/>
    <property type="match status" value="1"/>
</dbReference>
<dbReference type="EMBL" id="JAKNGE010000006">
    <property type="protein sequence ID" value="MCG4745063.1"/>
    <property type="molecule type" value="Genomic_DNA"/>
</dbReference>
<dbReference type="Gene3D" id="3.20.80.10">
    <property type="entry name" value="Regulatory factor, effector binding domain"/>
    <property type="match status" value="1"/>
</dbReference>
<evidence type="ECO:0000313" key="3">
    <source>
        <dbReference type="Proteomes" id="UP000669239"/>
    </source>
</evidence>
<keyword evidence="3" id="KW-1185">Reference proteome</keyword>
<proteinExistence type="predicted"/>
<gene>
    <name evidence="2" type="ORF">G5B36_02035</name>
    <name evidence="1" type="ORF">L0N08_06550</name>
</gene>
<organism evidence="1 4">
    <name type="scientific">Enterocloster aldenensis</name>
    <dbReference type="NCBI Taxonomy" id="358742"/>
    <lineage>
        <taxon>Bacteria</taxon>
        <taxon>Bacillati</taxon>
        <taxon>Bacillota</taxon>
        <taxon>Clostridia</taxon>
        <taxon>Lachnospirales</taxon>
        <taxon>Lachnospiraceae</taxon>
        <taxon>Enterocloster</taxon>
    </lineage>
</organism>
<dbReference type="InterPro" id="IPR011256">
    <property type="entry name" value="Reg_factor_effector_dom_sf"/>
</dbReference>
<reference evidence="2 3" key="1">
    <citation type="journal article" date="2020" name="Cell Host Microbe">
        <title>Functional and Genomic Variation between Human-Derived Isolates of Lachnospiraceae Reveals Inter- and Intra-Species Diversity.</title>
        <authorList>
            <person name="Sorbara M.T."/>
            <person name="Littmann E.R."/>
            <person name="Fontana E."/>
            <person name="Moody T.U."/>
            <person name="Kohout C.E."/>
            <person name="Gjonbalaj M."/>
            <person name="Eaton V."/>
            <person name="Seok R."/>
            <person name="Leiner I.M."/>
            <person name="Pamer E.G."/>
        </authorList>
    </citation>
    <scope>NUCLEOTIDE SEQUENCE [LARGE SCALE GENOMIC DNA]</scope>
    <source>
        <strain evidence="2 3">MSK.1.17</strain>
    </source>
</reference>
<reference evidence="1" key="3">
    <citation type="submission" date="2022-01" db="EMBL/GenBank/DDBJ databases">
        <title>Collection of gut derived symbiotic bacterial strains cultured from healthy donors.</title>
        <authorList>
            <person name="Lin H."/>
            <person name="Kohout C."/>
            <person name="Waligurski E."/>
            <person name="Pamer E.G."/>
        </authorList>
    </citation>
    <scope>NUCLEOTIDE SEQUENCE</scope>
    <source>
        <strain evidence="1">DFI.6.55</strain>
    </source>
</reference>
<dbReference type="Proteomes" id="UP000669239">
    <property type="component" value="Unassembled WGS sequence"/>
</dbReference>
<comment type="caution">
    <text evidence="1">The sequence shown here is derived from an EMBL/GenBank/DDBJ whole genome shotgun (WGS) entry which is preliminary data.</text>
</comment>
<reference evidence="2" key="2">
    <citation type="submission" date="2020-02" db="EMBL/GenBank/DDBJ databases">
        <authorList>
            <person name="Littmann E."/>
            <person name="Sorbara M."/>
        </authorList>
    </citation>
    <scope>NUCLEOTIDE SEQUENCE</scope>
    <source>
        <strain evidence="2">MSK.1.17</strain>
    </source>
</reference>
<evidence type="ECO:0000313" key="4">
    <source>
        <dbReference type="Proteomes" id="UP001299608"/>
    </source>
</evidence>
<dbReference type="AlphaFoldDB" id="A0AAX1SQC8"/>
<protein>
    <submittedName>
        <fullName evidence="1">AraC family transcriptional regulator</fullName>
    </submittedName>
</protein>
<accession>A0AAX1SQC8</accession>
<name>A0AAX1SQC8_9FIRM</name>
<evidence type="ECO:0000313" key="1">
    <source>
        <dbReference type="EMBL" id="MCG4745063.1"/>
    </source>
</evidence>
<dbReference type="Proteomes" id="UP001299608">
    <property type="component" value="Unassembled WGS sequence"/>
</dbReference>
<evidence type="ECO:0000313" key="2">
    <source>
        <dbReference type="EMBL" id="NSJ47486.1"/>
    </source>
</evidence>
<dbReference type="EMBL" id="JAAITT010000002">
    <property type="protein sequence ID" value="NSJ47486.1"/>
    <property type="molecule type" value="Genomic_DNA"/>
</dbReference>
<sequence>MSYTLTSVTIRTDNTPEGMKKIGELWDDVTGGKLPILFDSAHNFQTGISPVSRYSSYASDETGSYDLSVMGVTADFFQHMEHLVSEGAYRKYDEGDESGDLGACTRKAWERVWAEQKDGAITRAFTVDYESSVPKGYAKDGKAHCYLYIAVR</sequence>
<dbReference type="PANTHER" id="PTHR36444:SF2">
    <property type="entry name" value="TRANSCRIPTIONAL REGULATOR PROTEIN YOBU-RELATED"/>
    <property type="match status" value="1"/>
</dbReference>